<dbReference type="PROSITE" id="PS51257">
    <property type="entry name" value="PROKAR_LIPOPROTEIN"/>
    <property type="match status" value="1"/>
</dbReference>
<evidence type="ECO:0000313" key="1">
    <source>
        <dbReference type="EMBL" id="MBD1428311.1"/>
    </source>
</evidence>
<organism evidence="1 2">
    <name type="scientific">Sphingobacterium litopenaei</name>
    <dbReference type="NCBI Taxonomy" id="2763500"/>
    <lineage>
        <taxon>Bacteria</taxon>
        <taxon>Pseudomonadati</taxon>
        <taxon>Bacteroidota</taxon>
        <taxon>Sphingobacteriia</taxon>
        <taxon>Sphingobacteriales</taxon>
        <taxon>Sphingobacteriaceae</taxon>
        <taxon>Sphingobacterium</taxon>
    </lineage>
</organism>
<gene>
    <name evidence="1" type="ORF">H8B04_01810</name>
</gene>
<dbReference type="RefSeq" id="WP_165290034.1">
    <property type="nucleotide sequence ID" value="NZ_JACOIJ010000002.1"/>
</dbReference>
<proteinExistence type="predicted"/>
<protein>
    <recommendedName>
        <fullName evidence="3">LVIVD repeat-containing protein</fullName>
    </recommendedName>
</protein>
<dbReference type="EMBL" id="JACOIJ010000002">
    <property type="protein sequence ID" value="MBD1428311.1"/>
    <property type="molecule type" value="Genomic_DNA"/>
</dbReference>
<evidence type="ECO:0000313" key="2">
    <source>
        <dbReference type="Proteomes" id="UP000651271"/>
    </source>
</evidence>
<reference evidence="1 2" key="1">
    <citation type="submission" date="2020-08" db="EMBL/GenBank/DDBJ databases">
        <title>Sphingobacterium sp. DN04309 isolated from aquaculture water.</title>
        <authorList>
            <person name="Zhang M."/>
        </authorList>
    </citation>
    <scope>NUCLEOTIDE SEQUENCE [LARGE SCALE GENOMIC DNA]</scope>
    <source>
        <strain evidence="1 2">DN04309</strain>
    </source>
</reference>
<keyword evidence="2" id="KW-1185">Reference proteome</keyword>
<accession>A0ABR7YAJ4</accession>
<sequence length="415" mass="46632">MNLIKSFLFIGLAMSVLLGCDKVESNTYFKTRLPVFEKMSVIRTQMTSVVEPQAIEQTGKIYIFKDYLFINEPMKGIHIFNNVNPSNPSAVAFLNIPGNVDMAVKDNVLYADSYVDLLAFDLSNPTKPTLLNRIEEVFKNVYQYDYENQTLNSVVVRYVDTVVSREYFRTYNPYINYYKETVNYSNSDGGGSYGQGGSMARFTLANEHLYAVDHSSMNLFDVSDKTKPSFKKNIKLGWGIETIFPYKDNLFIGTNSGMYIYNIEDASAPKELSRYEHVRACDPVVVNDDYAFVTLRTGAVCAGIVNVLEVVDIKDLKAPKLVKTFQMQNPHGLGLSGDVLYICEGKYGFKSFEASDVNNIGYSPIEHLSQLNSTDVIPGPKSLIIIGEKGVCQYDYSNKKSLKLLSCISVKPIQD</sequence>
<name>A0ABR7YAJ4_9SPHI</name>
<comment type="caution">
    <text evidence="1">The sequence shown here is derived from an EMBL/GenBank/DDBJ whole genome shotgun (WGS) entry which is preliminary data.</text>
</comment>
<dbReference type="Proteomes" id="UP000651271">
    <property type="component" value="Unassembled WGS sequence"/>
</dbReference>
<evidence type="ECO:0008006" key="3">
    <source>
        <dbReference type="Google" id="ProtNLM"/>
    </source>
</evidence>